<dbReference type="STRING" id="742152.A0A2H3JAH7"/>
<sequence>MQRFDVDLPSRLIQLLPEAYRRIFYEEKHEWRDPPAGFFMKGGYLTIPTPDRITPTWVQVPPSSNDPWDQTHTAFERFGTVADLMTPTLTIHRADGQQQGGQMNTTRGNMGVASTALGSSTTPGGGSTSQSAGGQTPPEQEHLEEEAFLEGEVPRVVEAIPQVVEAIQQAVREAIQEDHQVEEARQVEEDRRVAEAHQEAQQEEAPTTRNQPEGTT</sequence>
<evidence type="ECO:0000313" key="2">
    <source>
        <dbReference type="EMBL" id="PCH39206.1"/>
    </source>
</evidence>
<accession>A0A2H3JAH7</accession>
<protein>
    <submittedName>
        <fullName evidence="2">Uncharacterized protein</fullName>
    </submittedName>
</protein>
<dbReference type="AlphaFoldDB" id="A0A2H3JAH7"/>
<dbReference type="EMBL" id="KB467965">
    <property type="protein sequence ID" value="PCH39206.1"/>
    <property type="molecule type" value="Genomic_DNA"/>
</dbReference>
<feature type="region of interest" description="Disordered" evidence="1">
    <location>
        <begin position="94"/>
        <end position="142"/>
    </location>
</feature>
<feature type="compositionally biased region" description="Polar residues" evidence="1">
    <location>
        <begin position="96"/>
        <end position="108"/>
    </location>
</feature>
<feature type="region of interest" description="Disordered" evidence="1">
    <location>
        <begin position="179"/>
        <end position="216"/>
    </location>
</feature>
<gene>
    <name evidence="2" type="ORF">WOLCODRAFT_158748</name>
</gene>
<organism evidence="2 3">
    <name type="scientific">Wolfiporia cocos (strain MD-104)</name>
    <name type="common">Brown rot fungus</name>
    <dbReference type="NCBI Taxonomy" id="742152"/>
    <lineage>
        <taxon>Eukaryota</taxon>
        <taxon>Fungi</taxon>
        <taxon>Dikarya</taxon>
        <taxon>Basidiomycota</taxon>
        <taxon>Agaricomycotina</taxon>
        <taxon>Agaricomycetes</taxon>
        <taxon>Polyporales</taxon>
        <taxon>Phaeolaceae</taxon>
        <taxon>Wolfiporia</taxon>
    </lineage>
</organism>
<evidence type="ECO:0000256" key="1">
    <source>
        <dbReference type="SAM" id="MobiDB-lite"/>
    </source>
</evidence>
<feature type="compositionally biased region" description="Low complexity" evidence="1">
    <location>
        <begin position="114"/>
        <end position="137"/>
    </location>
</feature>
<dbReference type="Proteomes" id="UP000218811">
    <property type="component" value="Unassembled WGS sequence"/>
</dbReference>
<proteinExistence type="predicted"/>
<feature type="compositionally biased region" description="Polar residues" evidence="1">
    <location>
        <begin position="207"/>
        <end position="216"/>
    </location>
</feature>
<name>A0A2H3JAH7_WOLCO</name>
<feature type="compositionally biased region" description="Basic and acidic residues" evidence="1">
    <location>
        <begin position="179"/>
        <end position="200"/>
    </location>
</feature>
<evidence type="ECO:0000313" key="3">
    <source>
        <dbReference type="Proteomes" id="UP000218811"/>
    </source>
</evidence>
<reference evidence="2 3" key="1">
    <citation type="journal article" date="2012" name="Science">
        <title>The Paleozoic origin of enzymatic lignin decomposition reconstructed from 31 fungal genomes.</title>
        <authorList>
            <person name="Floudas D."/>
            <person name="Binder M."/>
            <person name="Riley R."/>
            <person name="Barry K."/>
            <person name="Blanchette R.A."/>
            <person name="Henrissat B."/>
            <person name="Martinez A.T."/>
            <person name="Otillar R."/>
            <person name="Spatafora J.W."/>
            <person name="Yadav J.S."/>
            <person name="Aerts A."/>
            <person name="Benoit I."/>
            <person name="Boyd A."/>
            <person name="Carlson A."/>
            <person name="Copeland A."/>
            <person name="Coutinho P.M."/>
            <person name="de Vries R.P."/>
            <person name="Ferreira P."/>
            <person name="Findley K."/>
            <person name="Foster B."/>
            <person name="Gaskell J."/>
            <person name="Glotzer D."/>
            <person name="Gorecki P."/>
            <person name="Heitman J."/>
            <person name="Hesse C."/>
            <person name="Hori C."/>
            <person name="Igarashi K."/>
            <person name="Jurgens J.A."/>
            <person name="Kallen N."/>
            <person name="Kersten P."/>
            <person name="Kohler A."/>
            <person name="Kuees U."/>
            <person name="Kumar T.K.A."/>
            <person name="Kuo A."/>
            <person name="LaButti K."/>
            <person name="Larrondo L.F."/>
            <person name="Lindquist E."/>
            <person name="Ling A."/>
            <person name="Lombard V."/>
            <person name="Lucas S."/>
            <person name="Lundell T."/>
            <person name="Martin R."/>
            <person name="McLaughlin D.J."/>
            <person name="Morgenstern I."/>
            <person name="Morin E."/>
            <person name="Murat C."/>
            <person name="Nagy L.G."/>
            <person name="Nolan M."/>
            <person name="Ohm R.A."/>
            <person name="Patyshakuliyeva A."/>
            <person name="Rokas A."/>
            <person name="Ruiz-Duenas F.J."/>
            <person name="Sabat G."/>
            <person name="Salamov A."/>
            <person name="Samejima M."/>
            <person name="Schmutz J."/>
            <person name="Slot J.C."/>
            <person name="St John F."/>
            <person name="Stenlid J."/>
            <person name="Sun H."/>
            <person name="Sun S."/>
            <person name="Syed K."/>
            <person name="Tsang A."/>
            <person name="Wiebenga A."/>
            <person name="Young D."/>
            <person name="Pisabarro A."/>
            <person name="Eastwood D.C."/>
            <person name="Martin F."/>
            <person name="Cullen D."/>
            <person name="Grigoriev I.V."/>
            <person name="Hibbett D.S."/>
        </authorList>
    </citation>
    <scope>NUCLEOTIDE SEQUENCE [LARGE SCALE GENOMIC DNA]</scope>
    <source>
        <strain evidence="2 3">MD-104</strain>
    </source>
</reference>
<keyword evidence="3" id="KW-1185">Reference proteome</keyword>